<feature type="chain" id="PRO_5047048042" evidence="1">
    <location>
        <begin position="23"/>
        <end position="232"/>
    </location>
</feature>
<dbReference type="Proteomes" id="UP001281761">
    <property type="component" value="Unassembled WGS sequence"/>
</dbReference>
<protein>
    <submittedName>
        <fullName evidence="2">Uncharacterized protein</fullName>
    </submittedName>
</protein>
<evidence type="ECO:0000313" key="3">
    <source>
        <dbReference type="Proteomes" id="UP001281761"/>
    </source>
</evidence>
<proteinExistence type="predicted"/>
<comment type="caution">
    <text evidence="2">The sequence shown here is derived from an EMBL/GenBank/DDBJ whole genome shotgun (WGS) entry which is preliminary data.</text>
</comment>
<name>A0ABQ9YD81_9EUKA</name>
<feature type="signal peptide" evidence="1">
    <location>
        <begin position="1"/>
        <end position="22"/>
    </location>
</feature>
<keyword evidence="3" id="KW-1185">Reference proteome</keyword>
<keyword evidence="1" id="KW-0732">Signal</keyword>
<reference evidence="2 3" key="1">
    <citation type="journal article" date="2022" name="bioRxiv">
        <title>Genomics of Preaxostyla Flagellates Illuminates Evolutionary Transitions and the Path Towards Mitochondrial Loss.</title>
        <authorList>
            <person name="Novak L.V.F."/>
            <person name="Treitli S.C."/>
            <person name="Pyrih J."/>
            <person name="Halakuc P."/>
            <person name="Pipaliya S.V."/>
            <person name="Vacek V."/>
            <person name="Brzon O."/>
            <person name="Soukal P."/>
            <person name="Eme L."/>
            <person name="Dacks J.B."/>
            <person name="Karnkowska A."/>
            <person name="Elias M."/>
            <person name="Hampl V."/>
        </authorList>
    </citation>
    <scope>NUCLEOTIDE SEQUENCE [LARGE SCALE GENOMIC DNA]</scope>
    <source>
        <strain evidence="2">NAU3</strain>
        <tissue evidence="2">Gut</tissue>
    </source>
</reference>
<accession>A0ABQ9YD81</accession>
<gene>
    <name evidence="2" type="ORF">BLNAU_3362</name>
</gene>
<sequence length="232" mass="26926">MKILRFLILWGSPFYNLTLIKAELIPQLINTLNPYSLSLSDCEDIHTSLISTITSSLIFTIPDIFQNLGIEDHNEQQTGCEMVLQQVLEPSEKYLWHLCVNRNSIIDGDQSSQFIILFANLLQISPYHRPTMDLVLSMPVFLAMPSCLTFFENDDAISTFLYIMPTTQWKWNRTQGDYRQIWITVYGMLRKEGIEDAIEEKLQNDQDDDGEWIVRYAIGLNRQHGTNFPQLL</sequence>
<organism evidence="2 3">
    <name type="scientific">Blattamonas nauphoetae</name>
    <dbReference type="NCBI Taxonomy" id="2049346"/>
    <lineage>
        <taxon>Eukaryota</taxon>
        <taxon>Metamonada</taxon>
        <taxon>Preaxostyla</taxon>
        <taxon>Oxymonadida</taxon>
        <taxon>Blattamonas</taxon>
    </lineage>
</organism>
<evidence type="ECO:0000313" key="2">
    <source>
        <dbReference type="EMBL" id="KAK2961564.1"/>
    </source>
</evidence>
<evidence type="ECO:0000256" key="1">
    <source>
        <dbReference type="SAM" id="SignalP"/>
    </source>
</evidence>
<dbReference type="EMBL" id="JARBJD010000015">
    <property type="protein sequence ID" value="KAK2961564.1"/>
    <property type="molecule type" value="Genomic_DNA"/>
</dbReference>